<dbReference type="Proteomes" id="UP000314294">
    <property type="component" value="Unassembled WGS sequence"/>
</dbReference>
<gene>
    <name evidence="1" type="ORF">EYF80_016228</name>
</gene>
<reference evidence="1 2" key="1">
    <citation type="submission" date="2019-03" db="EMBL/GenBank/DDBJ databases">
        <title>First draft genome of Liparis tanakae, snailfish: a comprehensive survey of snailfish specific genes.</title>
        <authorList>
            <person name="Kim W."/>
            <person name="Song I."/>
            <person name="Jeong J.-H."/>
            <person name="Kim D."/>
            <person name="Kim S."/>
            <person name="Ryu S."/>
            <person name="Song J.Y."/>
            <person name="Lee S.K."/>
        </authorList>
    </citation>
    <scope>NUCLEOTIDE SEQUENCE [LARGE SCALE GENOMIC DNA]</scope>
    <source>
        <tissue evidence="1">Muscle</tissue>
    </source>
</reference>
<accession>A0A4Z2I943</accession>
<organism evidence="1 2">
    <name type="scientific">Liparis tanakae</name>
    <name type="common">Tanaka's snailfish</name>
    <dbReference type="NCBI Taxonomy" id="230148"/>
    <lineage>
        <taxon>Eukaryota</taxon>
        <taxon>Metazoa</taxon>
        <taxon>Chordata</taxon>
        <taxon>Craniata</taxon>
        <taxon>Vertebrata</taxon>
        <taxon>Euteleostomi</taxon>
        <taxon>Actinopterygii</taxon>
        <taxon>Neopterygii</taxon>
        <taxon>Teleostei</taxon>
        <taxon>Neoteleostei</taxon>
        <taxon>Acanthomorphata</taxon>
        <taxon>Eupercaria</taxon>
        <taxon>Perciformes</taxon>
        <taxon>Cottioidei</taxon>
        <taxon>Cottales</taxon>
        <taxon>Liparidae</taxon>
        <taxon>Liparis</taxon>
    </lineage>
</organism>
<sequence>MGDPGSEASATSCPWTIFSTSSPNICTRLDTSDGFMRGVCSCVYCCGGGEEEEEEEEALASWEEGESESCSASSFFKYSSRRASSSM</sequence>
<dbReference type="AlphaFoldDB" id="A0A4Z2I943"/>
<keyword evidence="2" id="KW-1185">Reference proteome</keyword>
<comment type="caution">
    <text evidence="1">The sequence shown here is derived from an EMBL/GenBank/DDBJ whole genome shotgun (WGS) entry which is preliminary data.</text>
</comment>
<evidence type="ECO:0000313" key="2">
    <source>
        <dbReference type="Proteomes" id="UP000314294"/>
    </source>
</evidence>
<proteinExistence type="predicted"/>
<evidence type="ECO:0000313" key="1">
    <source>
        <dbReference type="EMBL" id="TNN73633.1"/>
    </source>
</evidence>
<dbReference type="EMBL" id="SRLO01000123">
    <property type="protein sequence ID" value="TNN73633.1"/>
    <property type="molecule type" value="Genomic_DNA"/>
</dbReference>
<name>A0A4Z2I943_9TELE</name>
<protein>
    <submittedName>
        <fullName evidence="1">Uncharacterized protein</fullName>
    </submittedName>
</protein>